<feature type="compositionally biased region" description="Basic and acidic residues" evidence="1">
    <location>
        <begin position="1357"/>
        <end position="1374"/>
    </location>
</feature>
<feature type="compositionally biased region" description="Polar residues" evidence="1">
    <location>
        <begin position="1120"/>
        <end position="1161"/>
    </location>
</feature>
<feature type="region of interest" description="Disordered" evidence="1">
    <location>
        <begin position="505"/>
        <end position="545"/>
    </location>
</feature>
<keyword evidence="5" id="KW-1185">Reference proteome</keyword>
<dbReference type="SUPFAM" id="SSF57625">
    <property type="entry name" value="Invertebrate chitin-binding proteins"/>
    <property type="match status" value="2"/>
</dbReference>
<organism evidence="4 5">
    <name type="scientific">Cryptolaemus montrouzieri</name>
    <dbReference type="NCBI Taxonomy" id="559131"/>
    <lineage>
        <taxon>Eukaryota</taxon>
        <taxon>Metazoa</taxon>
        <taxon>Ecdysozoa</taxon>
        <taxon>Arthropoda</taxon>
        <taxon>Hexapoda</taxon>
        <taxon>Insecta</taxon>
        <taxon>Pterygota</taxon>
        <taxon>Neoptera</taxon>
        <taxon>Endopterygota</taxon>
        <taxon>Coleoptera</taxon>
        <taxon>Polyphaga</taxon>
        <taxon>Cucujiformia</taxon>
        <taxon>Coccinelloidea</taxon>
        <taxon>Coccinellidae</taxon>
        <taxon>Scymninae</taxon>
        <taxon>Scymnini</taxon>
        <taxon>Cryptolaemus</taxon>
    </lineage>
</organism>
<comment type="caution">
    <text evidence="4">The sequence shown here is derived from an EMBL/GenBank/DDBJ whole genome shotgun (WGS) entry which is preliminary data.</text>
</comment>
<feature type="compositionally biased region" description="Basic residues" evidence="1">
    <location>
        <begin position="1955"/>
        <end position="1975"/>
    </location>
</feature>
<dbReference type="InterPro" id="IPR036508">
    <property type="entry name" value="Chitin-bd_dom_sf"/>
</dbReference>
<feature type="compositionally biased region" description="Polar residues" evidence="1">
    <location>
        <begin position="1172"/>
        <end position="1190"/>
    </location>
</feature>
<dbReference type="Proteomes" id="UP001516400">
    <property type="component" value="Unassembled WGS sequence"/>
</dbReference>
<feature type="compositionally biased region" description="Low complexity" evidence="1">
    <location>
        <begin position="162"/>
        <end position="180"/>
    </location>
</feature>
<feature type="domain" description="Chitin-binding type-2" evidence="3">
    <location>
        <begin position="64"/>
        <end position="127"/>
    </location>
</feature>
<sequence>MTREKNSRQWMQGPNIDAWAERVFRLKVAIVQKCLLWLYIFSTGLFVVSLEPGYLDFDNLPDTNFSCVGKVIGGYYADLETNCQMFHVCTIGQLEEPMDIRFLCLNGTVFDQETRVCERIDEVDCSKSEKFYSLNLELYGNTQPPALEENPETEVPIIEKTTPSTTTTTTTTPRPTTTTTPKPPQYFTSSIRPITPSPYHKGPSSHHFSIEEEEDEQPEYSPEEINISLNPGAPPNVRTKPFEYPRHPYSDNINSNNKKIIVTTHSSVYKSDNNVNKQSVNVRPYVPLVTTESDINYNKNVHTPRPPQNNFNYHFNLQNDNSQNFNDPSPHNYRYQSNIANFRPPGLSGHSYSNNPFRSSTNKNEYLPITRKNFDINRPTSTARSFFLQPIKSPSHQYFTRTEKPQGEQLPVPVLPTLPPIVFSSPSPFTLSRRIETKRFTDEHELPPRIIISASASVSDASGRTLNYSLGTIGAAQILAQPPSSYDEYKDDDVVLDPFYHDVPKVQNKKKRSKRDVDTGNESNIGQSNLNGETQITGELTRSKRVPQALNPSDIIRSEDEAIEVLKFLFDWYKSHEKTTKSTTLSIPVSPDVITNINNEFSPKPYISDDYIDYQLQPQERNDQNDEQSAKEKFNYHQANNKDIASNKDILETKQPPFIANFQPPNKQQTEPQRLAYEVHTSTRSTITNRKKAYRGRHRFTSPLSTTESYPQNVGESYYNRRKDNSLRHQLLYEAVEGNYKNPVVIQKPPQNNEYEDILLHQEKLNDDRISYNNPSSTFDIQSTKTPEEVHQHQGITVNRLTHDVDSYPEHEKQENNNQTSHNNTNDQLPSQLIQKIHNNQDLSEKIPAFNVDSNPSNEQKSIHSKISFNASSITDDPSEIPEEDYKYPGIMENRLSFDLGSDPLNEPFNNKVSYNISSSTDEYLTAKQPQEANKQKEIANNLGYYVQNRTDNNSSSSYNLQSESPLEVYQYQGSTEKEQQSINNKILYNISSATDEYLSSEGPQEVHEDKSVTESRFNLEENPMNEQKSSHKRISDNISSSTNKYLTSTPQESYKFQGTTSSPNQKIVEDRISFNVPITTSYYKPSNQFQKTYDHQDVTRNIVDNVDLIDTITTIETPSSQTYVSSTKQTDDTSGPQDNVTEQTTPFTSFITTNKNQNPLYTERPIKDITKSSGTVKSIKSNTQNSDYSYDTDLELNRQESQKTTNQVQNQISTETYGSFDIYDYVNDNYEPITYTDRSEGYHDLQLEKIENSKRPVHEETYINIDITEIPPYTVPAKNNNIDLTTETASQNEKYNTEPDSPQETSSKTVNVSTTSKYKYIDKNINSFSDILKSLRDFQRYEQNIYDYNHNLTEIKDSANRNDEDKPELKEESTTSTPMIYESFSQTNLSNFDVEKIHHEDKGEPTIIESTTSSKINHEISEKLKNSISTTLPPEGHHLYTSKPFNYFADPNTITTINSDETAKTTPPRYIPFGTEYTETTSTTILDTTTSYPIETLPAETTLKNKERIQYSTETISSQEVTPRVRTRGRNRNLQKSRDFTRQRTDDSSDVSYHSVYSKESTGRRRNSRRRPQNKFENIHVVPDNQTATSTSSTQFDNTPETSKLDITHIDSPNNILDAYNTTQELNTTYIHDIPVQNVTENIDQTERFTESEIATISSAKGFFITKFPPTGNIHLVDSLPKNEEQQQTTPLTFTFNQSTEQEEVTITESLSTKFDDVSTISTPPTTDFLNEATETEHSDKYRNTQQYAPTFEIIKSTTEVFSTTEQTTTPSKENWSDLLNISVLGADIEVEKLVTNFETATSTLSTVADTEEQPASTNVPTTSNYNKINDFIKVSSQETTETTTQDSEEMKKIIKEIEENTHSVVVSKTEEEIVSRITTVLPSTKTEIVTKINISEENGTPIRRRKPKKEKYIPSLGVDTSETEQYVENELGKDRNLNDFSNRVGGYYTSRRAQQKLPKKSPGYRRFSSRHRFSSLNVTPKTEDNRYPLRNSNSRHSQKEATRILEDEELPTDAPLPKNVKPTQGDPTRNIHSSTTPLSNLYKVQLRKEKVNKQFIFNCFGKALNTFYSDPRDCRLFHYCTVGYTKNQLLDMKFVCDLGTHFDDEKLVCTREIPKRCV</sequence>
<feature type="compositionally biased region" description="Acidic residues" evidence="1">
    <location>
        <begin position="211"/>
        <end position="220"/>
    </location>
</feature>
<dbReference type="Gene3D" id="2.170.140.10">
    <property type="entry name" value="Chitin binding domain"/>
    <property type="match status" value="1"/>
</dbReference>
<feature type="region of interest" description="Disordered" evidence="1">
    <location>
        <begin position="1290"/>
        <end position="1312"/>
    </location>
</feature>
<feature type="compositionally biased region" description="Polar residues" evidence="1">
    <location>
        <begin position="520"/>
        <end position="540"/>
    </location>
</feature>
<feature type="compositionally biased region" description="Basic and acidic residues" evidence="1">
    <location>
        <begin position="1537"/>
        <end position="1548"/>
    </location>
</feature>
<dbReference type="Pfam" id="PF01607">
    <property type="entry name" value="CBM_14"/>
    <property type="match status" value="1"/>
</dbReference>
<feature type="transmembrane region" description="Helical" evidence="2">
    <location>
        <begin position="34"/>
        <end position="55"/>
    </location>
</feature>
<feature type="region of interest" description="Disordered" evidence="1">
    <location>
        <begin position="1023"/>
        <end position="1045"/>
    </location>
</feature>
<proteinExistence type="predicted"/>
<feature type="compositionally biased region" description="Basic residues" evidence="1">
    <location>
        <begin position="1565"/>
        <end position="1574"/>
    </location>
</feature>
<feature type="domain" description="Chitin-binding type-2" evidence="3">
    <location>
        <begin position="2058"/>
        <end position="2120"/>
    </location>
</feature>
<feature type="region of interest" description="Disordered" evidence="1">
    <location>
        <begin position="162"/>
        <end position="220"/>
    </location>
</feature>
<gene>
    <name evidence="4" type="ORF">HHI36_006943</name>
</gene>
<feature type="region of interest" description="Disordered" evidence="1">
    <location>
        <begin position="1120"/>
        <end position="1190"/>
    </location>
</feature>
<reference evidence="4 5" key="1">
    <citation type="journal article" date="2021" name="BMC Biol.">
        <title>Horizontally acquired antibacterial genes associated with adaptive radiation of ladybird beetles.</title>
        <authorList>
            <person name="Li H.S."/>
            <person name="Tang X.F."/>
            <person name="Huang Y.H."/>
            <person name="Xu Z.Y."/>
            <person name="Chen M.L."/>
            <person name="Du X.Y."/>
            <person name="Qiu B.Y."/>
            <person name="Chen P.T."/>
            <person name="Zhang W."/>
            <person name="Slipinski A."/>
            <person name="Escalona H.E."/>
            <person name="Waterhouse R.M."/>
            <person name="Zwick A."/>
            <person name="Pang H."/>
        </authorList>
    </citation>
    <scope>NUCLEOTIDE SEQUENCE [LARGE SCALE GENOMIC DNA]</scope>
    <source>
        <strain evidence="4">SYSU2018</strain>
    </source>
</reference>
<dbReference type="EMBL" id="JABFTP020000021">
    <property type="protein sequence ID" value="KAL3267811.1"/>
    <property type="molecule type" value="Genomic_DNA"/>
</dbReference>
<protein>
    <recommendedName>
        <fullName evidence="3">Chitin-binding type-2 domain-containing protein</fullName>
    </recommendedName>
</protein>
<keyword evidence="2" id="KW-0472">Membrane</keyword>
<name>A0ABD2MN26_9CUCU</name>
<accession>A0ABD2MN26</accession>
<feature type="compositionally biased region" description="Polar residues" evidence="1">
    <location>
        <begin position="1511"/>
        <end position="1522"/>
    </location>
</feature>
<feature type="region of interest" description="Disordered" evidence="1">
    <location>
        <begin position="1357"/>
        <end position="1378"/>
    </location>
</feature>
<feature type="region of interest" description="Disordered" evidence="1">
    <location>
        <begin position="1953"/>
        <end position="2036"/>
    </location>
</feature>
<feature type="region of interest" description="Disordered" evidence="1">
    <location>
        <begin position="1507"/>
        <end position="1578"/>
    </location>
</feature>
<dbReference type="PROSITE" id="PS50940">
    <property type="entry name" value="CHIT_BIND_II"/>
    <property type="match status" value="2"/>
</dbReference>
<feature type="compositionally biased region" description="Basic residues" evidence="1">
    <location>
        <begin position="1526"/>
        <end position="1536"/>
    </location>
</feature>
<evidence type="ECO:0000256" key="1">
    <source>
        <dbReference type="SAM" id="MobiDB-lite"/>
    </source>
</evidence>
<keyword evidence="2" id="KW-1133">Transmembrane helix</keyword>
<feature type="compositionally biased region" description="Polar residues" evidence="1">
    <location>
        <begin position="1290"/>
        <end position="1305"/>
    </location>
</feature>
<dbReference type="SMART" id="SM00494">
    <property type="entry name" value="ChtBD2"/>
    <property type="match status" value="2"/>
</dbReference>
<evidence type="ECO:0000313" key="5">
    <source>
        <dbReference type="Proteomes" id="UP001516400"/>
    </source>
</evidence>
<feature type="compositionally biased region" description="Polar residues" evidence="1">
    <location>
        <begin position="2023"/>
        <end position="2036"/>
    </location>
</feature>
<evidence type="ECO:0000313" key="4">
    <source>
        <dbReference type="EMBL" id="KAL3267811.1"/>
    </source>
</evidence>
<dbReference type="InterPro" id="IPR002557">
    <property type="entry name" value="Chitin-bd_dom"/>
</dbReference>
<evidence type="ECO:0000256" key="2">
    <source>
        <dbReference type="SAM" id="Phobius"/>
    </source>
</evidence>
<evidence type="ECO:0000259" key="3">
    <source>
        <dbReference type="PROSITE" id="PS50940"/>
    </source>
</evidence>
<keyword evidence="2" id="KW-0812">Transmembrane</keyword>